<reference evidence="2" key="1">
    <citation type="submission" date="2019-11" db="EMBL/GenBank/DDBJ databases">
        <title>Genomic insights into an expanded diversity of filamentous marine cyanobacteria reveals the extraordinary biosynthetic potential of Moorea and Okeania.</title>
        <authorList>
            <person name="Ferreira Leao T."/>
            <person name="Wang M."/>
            <person name="Moss N."/>
            <person name="Da Silva R."/>
            <person name="Sanders J."/>
            <person name="Nurk S."/>
            <person name="Gurevich A."/>
            <person name="Humphrey G."/>
            <person name="Reher R."/>
            <person name="Zhu Q."/>
            <person name="Belda-Ferre P."/>
            <person name="Glukhov E."/>
            <person name="Rex R."/>
            <person name="Dorrestein P.C."/>
            <person name="Knight R."/>
            <person name="Pevzner P."/>
            <person name="Gerwick W.H."/>
            <person name="Gerwick L."/>
        </authorList>
    </citation>
    <scope>NUCLEOTIDE SEQUENCE</scope>
    <source>
        <strain evidence="2">SIO1C4</strain>
    </source>
</reference>
<organism evidence="2">
    <name type="scientific">Symploca sp. SIO1C4</name>
    <dbReference type="NCBI Taxonomy" id="2607765"/>
    <lineage>
        <taxon>Bacteria</taxon>
        <taxon>Bacillati</taxon>
        <taxon>Cyanobacteriota</taxon>
        <taxon>Cyanophyceae</taxon>
        <taxon>Coleofasciculales</taxon>
        <taxon>Coleofasciculaceae</taxon>
        <taxon>Symploca</taxon>
    </lineage>
</organism>
<name>A0A6B3N981_9CYAN</name>
<feature type="transmembrane region" description="Helical" evidence="1">
    <location>
        <begin position="136"/>
        <end position="155"/>
    </location>
</feature>
<accession>A0A6B3N981</accession>
<feature type="transmembrane region" description="Helical" evidence="1">
    <location>
        <begin position="161"/>
        <end position="181"/>
    </location>
</feature>
<keyword evidence="1" id="KW-1133">Transmembrane helix</keyword>
<feature type="transmembrane region" description="Helical" evidence="1">
    <location>
        <begin position="76"/>
        <end position="97"/>
    </location>
</feature>
<sequence>MSAIDRLKMTGLFALMGFCCSNWGLFYVIGPFYITLSDLTILFFRGLFGALIPGLAAGLILTVFRKYYVTNKRLIITGLFALMGFCGGSQFPFALVYDITPLFFTGLLQALLLGLASWLIITLLRNSEWSDKRLVMIGQFIMVVGFCAGSILPAALTIGSIPVFVGGIFVTLVLGLAIWLNLETSKRIKYWVCSALCLVVTPYLLIFNSPQSLDDCVSVGNIFLGGLECYYRPNPTIDTVLPPEFSEEKFFSIKPGMDRNEVIALLGKPTQPELGLHYGDDGAAGWWDFAYIDYRIFVDDNDKVIGTYRDIHYN</sequence>
<feature type="transmembrane region" description="Helical" evidence="1">
    <location>
        <begin position="12"/>
        <end position="36"/>
    </location>
</feature>
<proteinExistence type="predicted"/>
<gene>
    <name evidence="2" type="ORF">F6J89_07365</name>
</gene>
<protein>
    <submittedName>
        <fullName evidence="2">Uncharacterized protein</fullName>
    </submittedName>
</protein>
<evidence type="ECO:0000313" key="2">
    <source>
        <dbReference type="EMBL" id="NER27445.1"/>
    </source>
</evidence>
<keyword evidence="1" id="KW-0812">Transmembrane</keyword>
<feature type="transmembrane region" description="Helical" evidence="1">
    <location>
        <begin position="42"/>
        <end position="64"/>
    </location>
</feature>
<feature type="transmembrane region" description="Helical" evidence="1">
    <location>
        <begin position="188"/>
        <end position="207"/>
    </location>
</feature>
<dbReference type="EMBL" id="JAAHFQ010000100">
    <property type="protein sequence ID" value="NER27445.1"/>
    <property type="molecule type" value="Genomic_DNA"/>
</dbReference>
<comment type="caution">
    <text evidence="2">The sequence shown here is derived from an EMBL/GenBank/DDBJ whole genome shotgun (WGS) entry which is preliminary data.</text>
</comment>
<dbReference type="AlphaFoldDB" id="A0A6B3N981"/>
<keyword evidence="1" id="KW-0472">Membrane</keyword>
<feature type="transmembrane region" description="Helical" evidence="1">
    <location>
        <begin position="103"/>
        <end position="124"/>
    </location>
</feature>
<evidence type="ECO:0000256" key="1">
    <source>
        <dbReference type="SAM" id="Phobius"/>
    </source>
</evidence>